<gene>
    <name evidence="2" type="ORF">GCM10023189_35660</name>
</gene>
<name>A0ABP8N601_9BACT</name>
<accession>A0ABP8N601</accession>
<dbReference type="InterPro" id="IPR029068">
    <property type="entry name" value="Glyas_Bleomycin-R_OHBP_Dase"/>
</dbReference>
<protein>
    <submittedName>
        <fullName evidence="2">VOC family protein</fullName>
    </submittedName>
</protein>
<proteinExistence type="predicted"/>
<dbReference type="InterPro" id="IPR037523">
    <property type="entry name" value="VOC_core"/>
</dbReference>
<comment type="caution">
    <text evidence="2">The sequence shown here is derived from an EMBL/GenBank/DDBJ whole genome shotgun (WGS) entry which is preliminary data.</text>
</comment>
<keyword evidence="3" id="KW-1185">Reference proteome</keyword>
<dbReference type="PROSITE" id="PS51819">
    <property type="entry name" value="VOC"/>
    <property type="match status" value="1"/>
</dbReference>
<dbReference type="InterPro" id="IPR051332">
    <property type="entry name" value="Fosfomycin_Res_Enzymes"/>
</dbReference>
<reference evidence="3" key="1">
    <citation type="journal article" date="2019" name="Int. J. Syst. Evol. Microbiol.">
        <title>The Global Catalogue of Microorganisms (GCM) 10K type strain sequencing project: providing services to taxonomists for standard genome sequencing and annotation.</title>
        <authorList>
            <consortium name="The Broad Institute Genomics Platform"/>
            <consortium name="The Broad Institute Genome Sequencing Center for Infectious Disease"/>
            <person name="Wu L."/>
            <person name="Ma J."/>
        </authorList>
    </citation>
    <scope>NUCLEOTIDE SEQUENCE [LARGE SCALE GENOMIC DNA]</scope>
    <source>
        <strain evidence="3">JCM 17927</strain>
    </source>
</reference>
<dbReference type="SUPFAM" id="SSF54593">
    <property type="entry name" value="Glyoxalase/Bleomycin resistance protein/Dihydroxybiphenyl dioxygenase"/>
    <property type="match status" value="1"/>
</dbReference>
<evidence type="ECO:0000259" key="1">
    <source>
        <dbReference type="PROSITE" id="PS51819"/>
    </source>
</evidence>
<evidence type="ECO:0000313" key="3">
    <source>
        <dbReference type="Proteomes" id="UP001501175"/>
    </source>
</evidence>
<organism evidence="2 3">
    <name type="scientific">Nibrella saemangeumensis</name>
    <dbReference type="NCBI Taxonomy" id="1084526"/>
    <lineage>
        <taxon>Bacteria</taxon>
        <taxon>Pseudomonadati</taxon>
        <taxon>Bacteroidota</taxon>
        <taxon>Cytophagia</taxon>
        <taxon>Cytophagales</taxon>
        <taxon>Spirosomataceae</taxon>
        <taxon>Nibrella</taxon>
    </lineage>
</organism>
<dbReference type="PANTHER" id="PTHR36113:SF1">
    <property type="entry name" value="GLYOXALASE_BLEOMYCIN RESISTANCE PROTEIN_DIOXYGENASE"/>
    <property type="match status" value="1"/>
</dbReference>
<feature type="domain" description="VOC" evidence="1">
    <location>
        <begin position="2"/>
        <end position="131"/>
    </location>
</feature>
<dbReference type="Pfam" id="PF00903">
    <property type="entry name" value="Glyoxalase"/>
    <property type="match status" value="1"/>
</dbReference>
<dbReference type="InterPro" id="IPR004360">
    <property type="entry name" value="Glyas_Fos-R_dOase_dom"/>
</dbReference>
<dbReference type="PANTHER" id="PTHR36113">
    <property type="entry name" value="LYASE, PUTATIVE-RELATED-RELATED"/>
    <property type="match status" value="1"/>
</dbReference>
<dbReference type="EMBL" id="BAABHD010000032">
    <property type="protein sequence ID" value="GAA4460484.1"/>
    <property type="molecule type" value="Genomic_DNA"/>
</dbReference>
<evidence type="ECO:0000313" key="2">
    <source>
        <dbReference type="EMBL" id="GAA4460484.1"/>
    </source>
</evidence>
<dbReference type="Gene3D" id="3.10.180.10">
    <property type="entry name" value="2,3-Dihydroxybiphenyl 1,2-Dioxygenase, domain 1"/>
    <property type="match status" value="1"/>
</dbReference>
<dbReference type="Proteomes" id="UP001501175">
    <property type="component" value="Unassembled WGS sequence"/>
</dbReference>
<sequence length="131" mass="15184">MRIDHLAIWVRDLEGMRTFYETYFGARSNERYYNPKKDFYSYFLSFDGEETVRLELMTMSGIPPTKDDALAQFSGLIHFAISVGSETTVDTLTERLRADGYTVVGEPRWTGDGYYESVVLDPERNRIEITL</sequence>
<dbReference type="RefSeq" id="WP_345245551.1">
    <property type="nucleotide sequence ID" value="NZ_BAABHD010000032.1"/>
</dbReference>